<evidence type="ECO:0000313" key="2">
    <source>
        <dbReference type="EMBL" id="POG73163.1"/>
    </source>
</evidence>
<evidence type="ECO:0000256" key="1">
    <source>
        <dbReference type="SAM" id="Phobius"/>
    </source>
</evidence>
<organism evidence="2 3">
    <name type="scientific">Rhizophagus irregularis (strain DAOM 181602 / DAOM 197198 / MUCL 43194)</name>
    <name type="common">Arbuscular mycorrhizal fungus</name>
    <name type="synonym">Glomus intraradices</name>
    <dbReference type="NCBI Taxonomy" id="747089"/>
    <lineage>
        <taxon>Eukaryota</taxon>
        <taxon>Fungi</taxon>
        <taxon>Fungi incertae sedis</taxon>
        <taxon>Mucoromycota</taxon>
        <taxon>Glomeromycotina</taxon>
        <taxon>Glomeromycetes</taxon>
        <taxon>Glomerales</taxon>
        <taxon>Glomeraceae</taxon>
        <taxon>Rhizophagus</taxon>
    </lineage>
</organism>
<protein>
    <submittedName>
        <fullName evidence="2">Uncharacterized protein</fullName>
    </submittedName>
</protein>
<dbReference type="AlphaFoldDB" id="A0A2P4Q693"/>
<evidence type="ECO:0000313" key="3">
    <source>
        <dbReference type="Proteomes" id="UP000018888"/>
    </source>
</evidence>
<keyword evidence="1" id="KW-0472">Membrane</keyword>
<accession>A0A2P4Q693</accession>
<reference evidence="2 3" key="2">
    <citation type="journal article" date="2018" name="New Phytol.">
        <title>High intraspecific genome diversity in the model arbuscular mycorrhizal symbiont Rhizophagus irregularis.</title>
        <authorList>
            <person name="Chen E.C.H."/>
            <person name="Morin E."/>
            <person name="Beaudet D."/>
            <person name="Noel J."/>
            <person name="Yildirir G."/>
            <person name="Ndikumana S."/>
            <person name="Charron P."/>
            <person name="St-Onge C."/>
            <person name="Giorgi J."/>
            <person name="Kruger M."/>
            <person name="Marton T."/>
            <person name="Ropars J."/>
            <person name="Grigoriev I.V."/>
            <person name="Hainaut M."/>
            <person name="Henrissat B."/>
            <person name="Roux C."/>
            <person name="Martin F."/>
            <person name="Corradi N."/>
        </authorList>
    </citation>
    <scope>NUCLEOTIDE SEQUENCE [LARGE SCALE GENOMIC DNA]</scope>
    <source>
        <strain evidence="2 3">DAOM 197198</strain>
    </source>
</reference>
<keyword evidence="1" id="KW-1133">Transmembrane helix</keyword>
<feature type="transmembrane region" description="Helical" evidence="1">
    <location>
        <begin position="49"/>
        <end position="68"/>
    </location>
</feature>
<dbReference type="EMBL" id="AUPC02000087">
    <property type="protein sequence ID" value="POG73163.1"/>
    <property type="molecule type" value="Genomic_DNA"/>
</dbReference>
<gene>
    <name evidence="2" type="ORF">GLOIN_2v1589869</name>
</gene>
<dbReference type="Proteomes" id="UP000018888">
    <property type="component" value="Unassembled WGS sequence"/>
</dbReference>
<keyword evidence="1" id="KW-0812">Transmembrane</keyword>
<sequence length="69" mass="7646">MFLLYSAVLYMSIIFSTKSVATLIKGIYGLIASPAALIVFIVSSIMTEVVEFFNTDVLIIIKLSFIFFA</sequence>
<comment type="caution">
    <text evidence="2">The sequence shown here is derived from an EMBL/GenBank/DDBJ whole genome shotgun (WGS) entry which is preliminary data.</text>
</comment>
<reference evidence="2 3" key="1">
    <citation type="journal article" date="2013" name="Proc. Natl. Acad. Sci. U.S.A.">
        <title>Genome of an arbuscular mycorrhizal fungus provides insight into the oldest plant symbiosis.</title>
        <authorList>
            <person name="Tisserant E."/>
            <person name="Malbreil M."/>
            <person name="Kuo A."/>
            <person name="Kohler A."/>
            <person name="Symeonidi A."/>
            <person name="Balestrini R."/>
            <person name="Charron P."/>
            <person name="Duensing N."/>
            <person name="Frei Dit Frey N."/>
            <person name="Gianinazzi-Pearson V."/>
            <person name="Gilbert L.B."/>
            <person name="Handa Y."/>
            <person name="Herr J.R."/>
            <person name="Hijri M."/>
            <person name="Koul R."/>
            <person name="Kawaguchi M."/>
            <person name="Krajinski F."/>
            <person name="Lammers P.J."/>
            <person name="Masclaux F.G."/>
            <person name="Murat C."/>
            <person name="Morin E."/>
            <person name="Ndikumana S."/>
            <person name="Pagni M."/>
            <person name="Petitpierre D."/>
            <person name="Requena N."/>
            <person name="Rosikiewicz P."/>
            <person name="Riley R."/>
            <person name="Saito K."/>
            <person name="San Clemente H."/>
            <person name="Shapiro H."/>
            <person name="van Tuinen D."/>
            <person name="Becard G."/>
            <person name="Bonfante P."/>
            <person name="Paszkowski U."/>
            <person name="Shachar-Hill Y.Y."/>
            <person name="Tuskan G.A."/>
            <person name="Young P.W."/>
            <person name="Sanders I.R."/>
            <person name="Henrissat B."/>
            <person name="Rensing S.A."/>
            <person name="Grigoriev I.V."/>
            <person name="Corradi N."/>
            <person name="Roux C."/>
            <person name="Martin F."/>
        </authorList>
    </citation>
    <scope>NUCLEOTIDE SEQUENCE [LARGE SCALE GENOMIC DNA]</scope>
    <source>
        <strain evidence="2 3">DAOM 197198</strain>
    </source>
</reference>
<feature type="transmembrane region" description="Helical" evidence="1">
    <location>
        <begin position="20"/>
        <end position="42"/>
    </location>
</feature>
<proteinExistence type="predicted"/>
<name>A0A2P4Q693_RHIID</name>
<keyword evidence="3" id="KW-1185">Reference proteome</keyword>